<comment type="caution">
    <text evidence="2">The sequence shown here is derived from an EMBL/GenBank/DDBJ whole genome shotgun (WGS) entry which is preliminary data.</text>
</comment>
<evidence type="ECO:0000313" key="3">
    <source>
        <dbReference type="Proteomes" id="UP000076874"/>
    </source>
</evidence>
<protein>
    <recommendedName>
        <fullName evidence="1">HNH nuclease domain-containing protein</fullName>
    </recommendedName>
</protein>
<dbReference type="STRING" id="1081102.A0A167Z0F2"/>
<dbReference type="InterPro" id="IPR003615">
    <property type="entry name" value="HNH_nuc"/>
</dbReference>
<dbReference type="OrthoDB" id="2104739at2759"/>
<name>A0A167Z0F2_9HYPO</name>
<reference evidence="2 3" key="1">
    <citation type="journal article" date="2016" name="Genome Biol. Evol.">
        <title>Divergent and convergent evolution of fungal pathogenicity.</title>
        <authorList>
            <person name="Shang Y."/>
            <person name="Xiao G."/>
            <person name="Zheng P."/>
            <person name="Cen K."/>
            <person name="Zhan S."/>
            <person name="Wang C."/>
        </authorList>
    </citation>
    <scope>NUCLEOTIDE SEQUENCE [LARGE SCALE GENOMIC DNA]</scope>
    <source>
        <strain evidence="2 3">RCEF 264</strain>
    </source>
</reference>
<evidence type="ECO:0000259" key="1">
    <source>
        <dbReference type="Pfam" id="PF13391"/>
    </source>
</evidence>
<proteinExistence type="predicted"/>
<accession>A0A167Z0F2</accession>
<dbReference type="EMBL" id="AZHD01000002">
    <property type="protein sequence ID" value="OAA66921.1"/>
    <property type="molecule type" value="Genomic_DNA"/>
</dbReference>
<feature type="domain" description="HNH nuclease" evidence="1">
    <location>
        <begin position="197"/>
        <end position="276"/>
    </location>
</feature>
<dbReference type="AlphaFoldDB" id="A0A167Z0F2"/>
<evidence type="ECO:0000313" key="2">
    <source>
        <dbReference type="EMBL" id="OAA66921.1"/>
    </source>
</evidence>
<keyword evidence="3" id="KW-1185">Reference proteome</keyword>
<dbReference type="Pfam" id="PF13391">
    <property type="entry name" value="HNH_2"/>
    <property type="match status" value="1"/>
</dbReference>
<organism evidence="2 3">
    <name type="scientific">Niveomyces insectorum RCEF 264</name>
    <dbReference type="NCBI Taxonomy" id="1081102"/>
    <lineage>
        <taxon>Eukaryota</taxon>
        <taxon>Fungi</taxon>
        <taxon>Dikarya</taxon>
        <taxon>Ascomycota</taxon>
        <taxon>Pezizomycotina</taxon>
        <taxon>Sordariomycetes</taxon>
        <taxon>Hypocreomycetidae</taxon>
        <taxon>Hypocreales</taxon>
        <taxon>Cordycipitaceae</taxon>
        <taxon>Niveomyces</taxon>
    </lineage>
</organism>
<sequence length="386" mass="43493">MSLTEQDPLDPTDRATARRTFYRIVEHFEAIDPYHSRATRAQSSTTYSQPRLIRYTYEYALSDDSRDIFLRAFFGSLALDLSQDYNDLDFQELAPLFTGFAEYLIDSFFLPLKAATRKTPQPSPVYHSAVLRAQGGTTAQGFIGTPERLSSLRGACLTRDRHRCVISRKFSTHEYAERYRLHGDEACDDDGVPFTRQEFGQYEALEVAHILPHSLMKANADAEMDAPRQAALAILNMFDKGVAHIIDGVDIDRPLNALTLSIRLHQHFGEFQIYFDPVPNQPNTYRIESFLLPPVNFTFGLPITRRLYVTEARTVDPPSPRLLAVHRAIAHILHLSGAGDYISRVLRDMEDNVVRADGTSALGRMGLGLQKAADMTAAIGVTRRIQ</sequence>
<gene>
    <name evidence="2" type="ORF">SPI_01497</name>
</gene>
<dbReference type="Proteomes" id="UP000076874">
    <property type="component" value="Unassembled WGS sequence"/>
</dbReference>